<dbReference type="AlphaFoldDB" id="A0A2N8PTJ4"/>
<evidence type="ECO:0000313" key="6">
    <source>
        <dbReference type="Proteomes" id="UP000288388"/>
    </source>
</evidence>
<reference evidence="4 6" key="2">
    <citation type="submission" date="2018-12" db="EMBL/GenBank/DDBJ databases">
        <title>A novel vanA-carrying plasmid in a clinical isolate of Enterococcus avium.</title>
        <authorList>
            <person name="Bernasconi O.J."/>
            <person name="Luzzaro F."/>
            <person name="Endimiani A."/>
        </authorList>
    </citation>
    <scope>NUCLEOTIDE SEQUENCE [LARGE SCALE GENOMIC DNA]</scope>
    <source>
        <strain evidence="4 6">LC0559/18</strain>
    </source>
</reference>
<evidence type="ECO:0000256" key="1">
    <source>
        <dbReference type="ARBA" id="ARBA00009981"/>
    </source>
</evidence>
<dbReference type="Proteomes" id="UP001260773">
    <property type="component" value="Unassembled WGS sequence"/>
</dbReference>
<dbReference type="EMBL" id="PDXQ01000002">
    <property type="protein sequence ID" value="TRZ28589.1"/>
    <property type="molecule type" value="Genomic_DNA"/>
</dbReference>
<accession>A0A2N8PTJ4</accession>
<dbReference type="Proteomes" id="UP000288388">
    <property type="component" value="Unassembled WGS sequence"/>
</dbReference>
<dbReference type="Proteomes" id="UP000316316">
    <property type="component" value="Unassembled WGS sequence"/>
</dbReference>
<name>A0A2N8PTJ4_ENTAV</name>
<dbReference type="EMBL" id="JARPWH010000004">
    <property type="protein sequence ID" value="MDT2401233.1"/>
    <property type="molecule type" value="Genomic_DNA"/>
</dbReference>
<evidence type="ECO:0000313" key="4">
    <source>
        <dbReference type="EMBL" id="RVU92458.1"/>
    </source>
</evidence>
<evidence type="ECO:0000313" key="2">
    <source>
        <dbReference type="EMBL" id="MDT2401233.1"/>
    </source>
</evidence>
<comment type="caution">
    <text evidence="4">The sequence shown here is derived from an EMBL/GenBank/DDBJ whole genome shotgun (WGS) entry which is preliminary data.</text>
</comment>
<organism evidence="4 6">
    <name type="scientific">Enterococcus avium</name>
    <name type="common">Streptococcus avium</name>
    <dbReference type="NCBI Taxonomy" id="33945"/>
    <lineage>
        <taxon>Bacteria</taxon>
        <taxon>Bacillati</taxon>
        <taxon>Bacillota</taxon>
        <taxon>Bacilli</taxon>
        <taxon>Lactobacillales</taxon>
        <taxon>Enterococcaceae</taxon>
        <taxon>Enterococcus</taxon>
    </lineage>
</organism>
<evidence type="ECO:0000313" key="5">
    <source>
        <dbReference type="EMBL" id="TRZ28589.1"/>
    </source>
</evidence>
<proteinExistence type="inferred from homology"/>
<protein>
    <submittedName>
        <fullName evidence="4">Type II toxin-antitoxin system Phd/YefM family antitoxin</fullName>
    </submittedName>
</protein>
<evidence type="ECO:0000313" key="7">
    <source>
        <dbReference type="Proteomes" id="UP000316316"/>
    </source>
</evidence>
<reference evidence="5 7" key="1">
    <citation type="submission" date="2017-10" db="EMBL/GenBank/DDBJ databases">
        <title>FDA dAtabase for Regulatory Grade micrObial Sequences (FDA-ARGOS): Supporting development and validation of Infectious Disease Dx tests.</title>
        <authorList>
            <person name="Campos J."/>
            <person name="Goldberg B."/>
            <person name="Tallon L.J."/>
            <person name="Sadzewicz L."/>
            <person name="Sengamalay N."/>
            <person name="Ott S."/>
            <person name="Godinez A."/>
            <person name="Nagaraj S."/>
            <person name="Vyas G."/>
            <person name="Aluvathingal J."/>
            <person name="Nadendla S."/>
            <person name="Geyer C."/>
            <person name="Nandy P."/>
            <person name="Hobson J."/>
            <person name="Sichtig H."/>
        </authorList>
    </citation>
    <scope>NUCLEOTIDE SEQUENCE [LARGE SCALE GENOMIC DNA]</scope>
    <source>
        <strain evidence="5 7">FDAARGOS_185</strain>
    </source>
</reference>
<sequence length="82" mass="9367">MEVITPTNLRKNLFETLKGVATDNSEIEVTLTNKEGVNDGVIMMSKREWSAIQEELYLYRTGTLDNVFSLMESESEDDFEEA</sequence>
<dbReference type="Gene3D" id="3.40.1620.10">
    <property type="entry name" value="YefM-like domain"/>
    <property type="match status" value="1"/>
</dbReference>
<dbReference type="RefSeq" id="WP_016178964.1">
    <property type="nucleotide sequence ID" value="NZ_CAAKNX010000078.1"/>
</dbReference>
<gene>
    <name evidence="5" type="ORF">AUF17_17915</name>
    <name evidence="4" type="ORF">EK398_18210</name>
    <name evidence="2" type="ORF">P7D43_02525</name>
    <name evidence="3" type="ORF">P7D79_19450</name>
</gene>
<comment type="similarity">
    <text evidence="1">Belongs to the phD/YefM antitoxin family.</text>
</comment>
<dbReference type="InterPro" id="IPR036165">
    <property type="entry name" value="YefM-like_sf"/>
</dbReference>
<evidence type="ECO:0000313" key="8">
    <source>
        <dbReference type="Proteomes" id="UP001264335"/>
    </source>
</evidence>
<evidence type="ECO:0000313" key="3">
    <source>
        <dbReference type="EMBL" id="MDT2516406.1"/>
    </source>
</evidence>
<dbReference type="EMBL" id="RYZS01000002">
    <property type="protein sequence ID" value="RVU92458.1"/>
    <property type="molecule type" value="Genomic_DNA"/>
</dbReference>
<reference evidence="2 8" key="3">
    <citation type="submission" date="2023-03" db="EMBL/GenBank/DDBJ databases">
        <authorList>
            <person name="Shen W."/>
            <person name="Cai J."/>
        </authorList>
    </citation>
    <scope>NUCLEOTIDE SEQUENCE [LARGE SCALE GENOMIC DNA]</scope>
    <source>
        <strain evidence="2">P33-2</strain>
        <strain evidence="3 8">Y2</strain>
    </source>
</reference>
<dbReference type="GeneID" id="69570244"/>
<dbReference type="EMBL" id="JARPWY010000080">
    <property type="protein sequence ID" value="MDT2516406.1"/>
    <property type="molecule type" value="Genomic_DNA"/>
</dbReference>
<dbReference type="Proteomes" id="UP001264335">
    <property type="component" value="Unassembled WGS sequence"/>
</dbReference>
<dbReference type="SUPFAM" id="SSF143120">
    <property type="entry name" value="YefM-like"/>
    <property type="match status" value="1"/>
</dbReference>